<evidence type="ECO:0000313" key="14">
    <source>
        <dbReference type="Proteomes" id="UP000078356"/>
    </source>
</evidence>
<evidence type="ECO:0000256" key="10">
    <source>
        <dbReference type="RuleBase" id="RU003826"/>
    </source>
</evidence>
<dbReference type="InterPro" id="IPR022998">
    <property type="entry name" value="ThiamineP_synth_TenI"/>
</dbReference>
<dbReference type="GO" id="GO:0004789">
    <property type="term" value="F:thiamine-phosphate diphosphorylase activity"/>
    <property type="evidence" value="ECO:0007669"/>
    <property type="project" value="UniProtKB-UniRule"/>
</dbReference>
<dbReference type="EMBL" id="LWCR01000028">
    <property type="protein sequence ID" value="OAN27359.1"/>
    <property type="molecule type" value="Genomic_DNA"/>
</dbReference>
<evidence type="ECO:0000313" key="13">
    <source>
        <dbReference type="EMBL" id="OAN27359.1"/>
    </source>
</evidence>
<keyword evidence="5 9" id="KW-0784">Thiamine biosynthesis</keyword>
<dbReference type="AlphaFoldDB" id="A0A178LDN0"/>
<dbReference type="SUPFAM" id="SSF51391">
    <property type="entry name" value="Thiamin phosphate synthase"/>
    <property type="match status" value="1"/>
</dbReference>
<comment type="cofactor">
    <cofactor evidence="9">
        <name>Mg(2+)</name>
        <dbReference type="ChEBI" id="CHEBI:18420"/>
    </cofactor>
    <text evidence="9">Binds 1 Mg(2+) ion per subunit.</text>
</comment>
<comment type="caution">
    <text evidence="13">The sequence shown here is derived from an EMBL/GenBank/DDBJ whole genome shotgun (WGS) entry which is preliminary data.</text>
</comment>
<dbReference type="HAMAP" id="MF_00097">
    <property type="entry name" value="TMP_synthase"/>
    <property type="match status" value="1"/>
</dbReference>
<feature type="binding site" evidence="9">
    <location>
        <position position="70"/>
    </location>
    <ligand>
        <name>Mg(2+)</name>
        <dbReference type="ChEBI" id="CHEBI:18420"/>
    </ligand>
</feature>
<evidence type="ECO:0000259" key="12">
    <source>
        <dbReference type="Pfam" id="PF02581"/>
    </source>
</evidence>
<feature type="binding site" evidence="9">
    <location>
        <position position="164"/>
    </location>
    <ligand>
        <name>2-[(2R,5Z)-2-carboxy-4-methylthiazol-5(2H)-ylidene]ethyl phosphate</name>
        <dbReference type="ChEBI" id="CHEBI:62899"/>
    </ligand>
</feature>
<dbReference type="OrthoDB" id="9789949at2"/>
<evidence type="ECO:0000256" key="2">
    <source>
        <dbReference type="ARBA" id="ARBA00022679"/>
    </source>
</evidence>
<evidence type="ECO:0000256" key="8">
    <source>
        <dbReference type="ARBA" id="ARBA00047883"/>
    </source>
</evidence>
<comment type="caution">
    <text evidence="9">Lacks conserved residue(s) required for the propagation of feature annotation.</text>
</comment>
<keyword evidence="4 9" id="KW-0460">Magnesium</keyword>
<dbReference type="GO" id="GO:0005737">
    <property type="term" value="C:cytoplasm"/>
    <property type="evidence" value="ECO:0007669"/>
    <property type="project" value="TreeGrafter"/>
</dbReference>
<dbReference type="InterPro" id="IPR013785">
    <property type="entry name" value="Aldolase_TIM"/>
</dbReference>
<evidence type="ECO:0000256" key="5">
    <source>
        <dbReference type="ARBA" id="ARBA00022977"/>
    </source>
</evidence>
<dbReference type="NCBIfam" id="TIGR00693">
    <property type="entry name" value="thiE"/>
    <property type="match status" value="1"/>
</dbReference>
<dbReference type="GO" id="GO:0000287">
    <property type="term" value="F:magnesium ion binding"/>
    <property type="evidence" value="ECO:0007669"/>
    <property type="project" value="UniProtKB-UniRule"/>
</dbReference>
<comment type="catalytic activity">
    <reaction evidence="7 9 10">
        <text>2-(2-carboxy-4-methylthiazol-5-yl)ethyl phosphate + 4-amino-2-methyl-5-(diphosphooxymethyl)pyrimidine + 2 H(+) = thiamine phosphate + CO2 + diphosphate</text>
        <dbReference type="Rhea" id="RHEA:47848"/>
        <dbReference type="ChEBI" id="CHEBI:15378"/>
        <dbReference type="ChEBI" id="CHEBI:16526"/>
        <dbReference type="ChEBI" id="CHEBI:33019"/>
        <dbReference type="ChEBI" id="CHEBI:37575"/>
        <dbReference type="ChEBI" id="CHEBI:57841"/>
        <dbReference type="ChEBI" id="CHEBI:62890"/>
        <dbReference type="EC" id="2.5.1.3"/>
    </reaction>
</comment>
<feature type="binding site" evidence="9">
    <location>
        <position position="88"/>
    </location>
    <ligand>
        <name>Mg(2+)</name>
        <dbReference type="ChEBI" id="CHEBI:18420"/>
    </ligand>
</feature>
<feature type="binding site" evidence="9">
    <location>
        <begin position="37"/>
        <end position="41"/>
    </location>
    <ligand>
        <name>4-amino-2-methyl-5-(diphosphooxymethyl)pyrimidine</name>
        <dbReference type="ChEBI" id="CHEBI:57841"/>
    </ligand>
</feature>
<accession>A0A178LDN0</accession>
<feature type="binding site" evidence="9">
    <location>
        <position position="107"/>
    </location>
    <ligand>
        <name>4-amino-2-methyl-5-(diphosphooxymethyl)pyrimidine</name>
        <dbReference type="ChEBI" id="CHEBI:57841"/>
    </ligand>
</feature>
<comment type="similarity">
    <text evidence="9 10">Belongs to the thiamine-phosphate synthase family.</text>
</comment>
<comment type="catalytic activity">
    <reaction evidence="6 9 10">
        <text>4-methyl-5-(2-phosphooxyethyl)-thiazole + 4-amino-2-methyl-5-(diphosphooxymethyl)pyrimidine + H(+) = thiamine phosphate + diphosphate</text>
        <dbReference type="Rhea" id="RHEA:22328"/>
        <dbReference type="ChEBI" id="CHEBI:15378"/>
        <dbReference type="ChEBI" id="CHEBI:33019"/>
        <dbReference type="ChEBI" id="CHEBI:37575"/>
        <dbReference type="ChEBI" id="CHEBI:57841"/>
        <dbReference type="ChEBI" id="CHEBI:58296"/>
        <dbReference type="EC" id="2.5.1.3"/>
    </reaction>
</comment>
<name>A0A178LDN0_9PSED</name>
<feature type="binding site" evidence="9">
    <location>
        <begin position="134"/>
        <end position="136"/>
    </location>
    <ligand>
        <name>2-[(2R,5Z)-2-carboxy-4-methylthiazol-5(2H)-ylidene]ethyl phosphate</name>
        <dbReference type="ChEBI" id="CHEBI:62899"/>
    </ligand>
</feature>
<comment type="function">
    <text evidence="9">Condenses 4-methyl-5-(beta-hydroxyethyl)thiazole monophosphate (THZ-P) and 2-methyl-4-amino-5-hydroxymethyl pyrimidine pyrophosphate (HMP-PP) to form thiamine monophosphate (TMP).</text>
</comment>
<evidence type="ECO:0000256" key="3">
    <source>
        <dbReference type="ARBA" id="ARBA00022723"/>
    </source>
</evidence>
<evidence type="ECO:0000256" key="7">
    <source>
        <dbReference type="ARBA" id="ARBA00047851"/>
    </source>
</evidence>
<dbReference type="PANTHER" id="PTHR20857">
    <property type="entry name" value="THIAMINE-PHOSPHATE PYROPHOSPHORYLASE"/>
    <property type="match status" value="1"/>
</dbReference>
<dbReference type="RefSeq" id="WP_064308515.1">
    <property type="nucleotide sequence ID" value="NZ_LWCR01000028.1"/>
</dbReference>
<dbReference type="GO" id="GO:0009229">
    <property type="term" value="P:thiamine diphosphate biosynthetic process"/>
    <property type="evidence" value="ECO:0007669"/>
    <property type="project" value="UniProtKB-UniRule"/>
</dbReference>
<proteinExistence type="inferred from homology"/>
<dbReference type="CDD" id="cd00564">
    <property type="entry name" value="TMP_TenI"/>
    <property type="match status" value="1"/>
</dbReference>
<comment type="pathway">
    <text evidence="1 9 11">Cofactor biosynthesis; thiamine diphosphate biosynthesis; thiamine phosphate from 4-amino-2-methyl-5-diphosphomethylpyrimidine and 4-methyl-5-(2-phosphoethyl)-thiazole: step 1/1.</text>
</comment>
<sequence>MSTLRGLYAITDSALLAEGRLLAYVEAALQGGARLVQYRDKSGDANRRHDEAAALADLCRQHGALLIINDDLALARQLGVGLHLGQEDGSLAAARAELGAEAILGGTCHASLELAEAAVQAGVSYLAFGRFFASSTKPDAPPAPLELLDQARSRFALPVCAIGGVTLDNAPHLLAHGVDLLAVVHSLFSAASVGEVERRARAFARLFTA</sequence>
<evidence type="ECO:0000256" key="4">
    <source>
        <dbReference type="ARBA" id="ARBA00022842"/>
    </source>
</evidence>
<evidence type="ECO:0000256" key="1">
    <source>
        <dbReference type="ARBA" id="ARBA00005165"/>
    </source>
</evidence>
<dbReference type="EC" id="2.5.1.3" evidence="9"/>
<evidence type="ECO:0000256" key="9">
    <source>
        <dbReference type="HAMAP-Rule" id="MF_00097"/>
    </source>
</evidence>
<dbReference type="PANTHER" id="PTHR20857:SF15">
    <property type="entry name" value="THIAMINE-PHOSPHATE SYNTHASE"/>
    <property type="match status" value="1"/>
</dbReference>
<keyword evidence="2 9" id="KW-0808">Transferase</keyword>
<reference evidence="13 14" key="1">
    <citation type="submission" date="2016-04" db="EMBL/GenBank/DDBJ databases">
        <title>Draft Genome Sequences of Staphylococcus capitis Strain H36, S. capitis Strain H65, S. cohnii Strain H62, S. hominis Strain H69, Mycobacterium iranicum Strain H39, Plantibacter sp. Strain H53, Pseudomonas oryzihabitans Strain H72, and Microbacterium sp. Strain H83, isolated from residential settings.</title>
        <authorList>
            <person name="Lymperopoulou D."/>
            <person name="Adams R.I."/>
            <person name="Lindow S."/>
            <person name="Coil D.A."/>
            <person name="Jospin G."/>
            <person name="Eisen J.A."/>
        </authorList>
    </citation>
    <scope>NUCLEOTIDE SEQUENCE [LARGE SCALE GENOMIC DNA]</scope>
    <source>
        <strain evidence="13 14">H72</strain>
    </source>
</reference>
<feature type="binding site" evidence="9">
    <location>
        <position position="137"/>
    </location>
    <ligand>
        <name>4-amino-2-methyl-5-(diphosphooxymethyl)pyrimidine</name>
        <dbReference type="ChEBI" id="CHEBI:57841"/>
    </ligand>
</feature>
<feature type="binding site" evidence="9">
    <location>
        <position position="69"/>
    </location>
    <ligand>
        <name>4-amino-2-methyl-5-(diphosphooxymethyl)pyrimidine</name>
        <dbReference type="ChEBI" id="CHEBI:57841"/>
    </ligand>
</feature>
<evidence type="ECO:0000256" key="11">
    <source>
        <dbReference type="RuleBase" id="RU004253"/>
    </source>
</evidence>
<protein>
    <recommendedName>
        <fullName evidence="9">Thiamine-phosphate synthase</fullName>
        <shortName evidence="9">TP synthase</shortName>
        <shortName evidence="9">TPS</shortName>
        <ecNumber evidence="9">2.5.1.3</ecNumber>
    </recommendedName>
    <alternativeName>
        <fullName evidence="9">Thiamine-phosphate pyrophosphorylase</fullName>
        <shortName evidence="9">TMP pyrophosphorylase</shortName>
        <shortName evidence="9">TMP-PPase</shortName>
    </alternativeName>
</protein>
<gene>
    <name evidence="9" type="primary">thiE</name>
    <name evidence="13" type="ORF">A4V15_21795</name>
</gene>
<organism evidence="13 14">
    <name type="scientific">Pseudomonas oryzihabitans</name>
    <dbReference type="NCBI Taxonomy" id="47885"/>
    <lineage>
        <taxon>Bacteria</taxon>
        <taxon>Pseudomonadati</taxon>
        <taxon>Pseudomonadota</taxon>
        <taxon>Gammaproteobacteria</taxon>
        <taxon>Pseudomonadales</taxon>
        <taxon>Pseudomonadaceae</taxon>
        <taxon>Pseudomonas</taxon>
    </lineage>
</organism>
<dbReference type="Pfam" id="PF02581">
    <property type="entry name" value="TMP-TENI"/>
    <property type="match status" value="1"/>
</dbReference>
<dbReference type="GO" id="GO:0009228">
    <property type="term" value="P:thiamine biosynthetic process"/>
    <property type="evidence" value="ECO:0007669"/>
    <property type="project" value="UniProtKB-KW"/>
</dbReference>
<evidence type="ECO:0000256" key="6">
    <source>
        <dbReference type="ARBA" id="ARBA00047334"/>
    </source>
</evidence>
<dbReference type="InterPro" id="IPR034291">
    <property type="entry name" value="TMP_synthase"/>
</dbReference>
<dbReference type="InterPro" id="IPR036206">
    <property type="entry name" value="ThiamineP_synth_sf"/>
</dbReference>
<dbReference type="UniPathway" id="UPA00060">
    <property type="reaction ID" value="UER00141"/>
</dbReference>
<comment type="catalytic activity">
    <reaction evidence="8 9 10">
        <text>2-[(2R,5Z)-2-carboxy-4-methylthiazol-5(2H)-ylidene]ethyl phosphate + 4-amino-2-methyl-5-(diphosphooxymethyl)pyrimidine + 2 H(+) = thiamine phosphate + CO2 + diphosphate</text>
        <dbReference type="Rhea" id="RHEA:47844"/>
        <dbReference type="ChEBI" id="CHEBI:15378"/>
        <dbReference type="ChEBI" id="CHEBI:16526"/>
        <dbReference type="ChEBI" id="CHEBI:33019"/>
        <dbReference type="ChEBI" id="CHEBI:37575"/>
        <dbReference type="ChEBI" id="CHEBI:57841"/>
        <dbReference type="ChEBI" id="CHEBI:62899"/>
        <dbReference type="EC" id="2.5.1.3"/>
    </reaction>
</comment>
<dbReference type="Proteomes" id="UP000078356">
    <property type="component" value="Unassembled WGS sequence"/>
</dbReference>
<keyword evidence="3 9" id="KW-0479">Metal-binding</keyword>
<feature type="domain" description="Thiamine phosphate synthase/TenI" evidence="12">
    <location>
        <begin position="7"/>
        <end position="186"/>
    </location>
</feature>
<dbReference type="Gene3D" id="3.20.20.70">
    <property type="entry name" value="Aldolase class I"/>
    <property type="match status" value="1"/>
</dbReference>